<dbReference type="EMBL" id="AYEV01000038">
    <property type="protein sequence ID" value="ESK54008.1"/>
    <property type="molecule type" value="Genomic_DNA"/>
</dbReference>
<evidence type="ECO:0000313" key="1">
    <source>
        <dbReference type="EMBL" id="ESK54008.1"/>
    </source>
</evidence>
<name>V2UGZ1_9GAMM</name>
<keyword evidence="2" id="KW-1185">Reference proteome</keyword>
<accession>V2UGZ1</accession>
<organism evidence="1 2">
    <name type="scientific">Acinetobacter tjernbergiae DSM 14971 = CIP 107465</name>
    <dbReference type="NCBI Taxonomy" id="1120928"/>
    <lineage>
        <taxon>Bacteria</taxon>
        <taxon>Pseudomonadati</taxon>
        <taxon>Pseudomonadota</taxon>
        <taxon>Gammaproteobacteria</taxon>
        <taxon>Moraxellales</taxon>
        <taxon>Moraxellaceae</taxon>
        <taxon>Acinetobacter</taxon>
    </lineage>
</organism>
<reference evidence="1 2" key="1">
    <citation type="submission" date="2013-10" db="EMBL/GenBank/DDBJ databases">
        <title>The Genome Sequence of Acinetobacter tjernbergiae CIP107465.</title>
        <authorList>
            <consortium name="The Broad Institute Genomics Platform"/>
            <consortium name="The Broad Institute Genome Sequencing Center for Infectious Disease"/>
            <person name="Cerqueira G."/>
            <person name="Feldgarden M."/>
            <person name="Courvalin P."/>
            <person name="Grillot-Courvalin C."/>
            <person name="Clermont D."/>
            <person name="Rocha E."/>
            <person name="Yoon E.-J."/>
            <person name="Nemec A."/>
            <person name="Young S.K."/>
            <person name="Zeng Q."/>
            <person name="Gargeya S."/>
            <person name="Fitzgerald M."/>
            <person name="Abouelleil A."/>
            <person name="Alvarado L."/>
            <person name="Berlin A.M."/>
            <person name="Chapman S.B."/>
            <person name="Gainer-Dewar J."/>
            <person name="Goldberg J."/>
            <person name="Gnerre S."/>
            <person name="Griggs A."/>
            <person name="Gujja S."/>
            <person name="Hansen M."/>
            <person name="Howarth C."/>
            <person name="Imamovic A."/>
            <person name="Ireland A."/>
            <person name="Larimer J."/>
            <person name="McCowan C."/>
            <person name="Murphy C."/>
            <person name="Pearson M."/>
            <person name="Poon T.W."/>
            <person name="Priest M."/>
            <person name="Roberts A."/>
            <person name="Saif S."/>
            <person name="Shea T."/>
            <person name="Sykes S."/>
            <person name="Wortman J."/>
            <person name="Nusbaum C."/>
            <person name="Birren B."/>
        </authorList>
    </citation>
    <scope>NUCLEOTIDE SEQUENCE [LARGE SCALE GENOMIC DNA]</scope>
    <source>
        <strain evidence="1 2">CIP 107465</strain>
    </source>
</reference>
<dbReference type="RefSeq" id="WP_018678311.1">
    <property type="nucleotide sequence ID" value="NZ_AYEV01000038.1"/>
</dbReference>
<dbReference type="STRING" id="202955.GCA_000759995_02055"/>
<comment type="caution">
    <text evidence="1">The sequence shown here is derived from an EMBL/GenBank/DDBJ whole genome shotgun (WGS) entry which is preliminary data.</text>
</comment>
<dbReference type="PATRIC" id="fig|1120928.5.peg.3089"/>
<proteinExistence type="predicted"/>
<evidence type="ECO:0000313" key="2">
    <source>
        <dbReference type="Proteomes" id="UP000017404"/>
    </source>
</evidence>
<dbReference type="AlphaFoldDB" id="V2UGZ1"/>
<dbReference type="Proteomes" id="UP000017404">
    <property type="component" value="Unassembled WGS sequence"/>
</dbReference>
<dbReference type="OrthoDB" id="9915813at2"/>
<sequence length="65" mass="7245">MPDSNIVSFFNKNAEDLQTQRTSLKVEIYGVKIEMDVYGKDNTGIKDFLETCLRTASTSSHASAK</sequence>
<protein>
    <submittedName>
        <fullName evidence="1">Uncharacterized protein</fullName>
    </submittedName>
</protein>
<gene>
    <name evidence="1" type="ORF">F990_03053</name>
</gene>